<feature type="transmembrane region" description="Helical" evidence="1">
    <location>
        <begin position="23"/>
        <end position="40"/>
    </location>
</feature>
<keyword evidence="1" id="KW-0472">Membrane</keyword>
<accession>A0ABV6QFT0</accession>
<dbReference type="Proteomes" id="UP001589890">
    <property type="component" value="Unassembled WGS sequence"/>
</dbReference>
<dbReference type="PANTHER" id="PTHR34980">
    <property type="entry name" value="INNER MEMBRANE PROTEIN-RELATED-RELATED"/>
    <property type="match status" value="1"/>
</dbReference>
<dbReference type="InterPro" id="IPR008523">
    <property type="entry name" value="DUF805"/>
</dbReference>
<dbReference type="PANTHER" id="PTHR34980:SF2">
    <property type="entry name" value="INNER MEMBRANE PROTEIN YHAH-RELATED"/>
    <property type="match status" value="1"/>
</dbReference>
<evidence type="ECO:0000313" key="2">
    <source>
        <dbReference type="EMBL" id="MFC0623491.1"/>
    </source>
</evidence>
<gene>
    <name evidence="2" type="ORF">ACFFGN_05415</name>
</gene>
<feature type="transmembrane region" description="Helical" evidence="1">
    <location>
        <begin position="60"/>
        <end position="78"/>
    </location>
</feature>
<keyword evidence="1" id="KW-1133">Transmembrane helix</keyword>
<dbReference type="Pfam" id="PF05656">
    <property type="entry name" value="DUF805"/>
    <property type="match status" value="1"/>
</dbReference>
<evidence type="ECO:0000313" key="3">
    <source>
        <dbReference type="Proteomes" id="UP001589890"/>
    </source>
</evidence>
<evidence type="ECO:0000256" key="1">
    <source>
        <dbReference type="SAM" id="Phobius"/>
    </source>
</evidence>
<feature type="transmembrane region" description="Helical" evidence="1">
    <location>
        <begin position="90"/>
        <end position="109"/>
    </location>
</feature>
<keyword evidence="3" id="KW-1185">Reference proteome</keyword>
<name>A0ABV6QFT0_9ACTN</name>
<dbReference type="RefSeq" id="WP_380044190.1">
    <property type="nucleotide sequence ID" value="NZ_JBHLTC010000005.1"/>
</dbReference>
<keyword evidence="1" id="KW-0812">Transmembrane</keyword>
<reference evidence="2 3" key="1">
    <citation type="submission" date="2024-09" db="EMBL/GenBank/DDBJ databases">
        <authorList>
            <person name="Sun Q."/>
            <person name="Mori K."/>
        </authorList>
    </citation>
    <scope>NUCLEOTIDE SEQUENCE [LARGE SCALE GENOMIC DNA]</scope>
    <source>
        <strain evidence="2 3">CGMCC 1.15906</strain>
    </source>
</reference>
<protein>
    <submittedName>
        <fullName evidence="2">DUF805 domain-containing protein</fullName>
    </submittedName>
</protein>
<proteinExistence type="predicted"/>
<dbReference type="EMBL" id="JBHLTC010000005">
    <property type="protein sequence ID" value="MFC0623491.1"/>
    <property type="molecule type" value="Genomic_DNA"/>
</dbReference>
<comment type="caution">
    <text evidence="2">The sequence shown here is derived from an EMBL/GenBank/DDBJ whole genome shotgun (WGS) entry which is preliminary data.</text>
</comment>
<sequence>MRWYVEVIKKYAIFSGRARRREFWMFTLVDIVISFVIVGADELIGTEYALGTDEVFGGGLLVTLYGLAVLVPTITVTFRRLHDVDRTGWWILLALVPVLGWIVLLVFMVTNGTPGNNRYGPDPKLSEHPYVPTA</sequence>
<organism evidence="2 3">
    <name type="scientific">Kribbella deserti</name>
    <dbReference type="NCBI Taxonomy" id="1926257"/>
    <lineage>
        <taxon>Bacteria</taxon>
        <taxon>Bacillati</taxon>
        <taxon>Actinomycetota</taxon>
        <taxon>Actinomycetes</taxon>
        <taxon>Propionibacteriales</taxon>
        <taxon>Kribbellaceae</taxon>
        <taxon>Kribbella</taxon>
    </lineage>
</organism>